<keyword evidence="2" id="KW-0969">Cilium</keyword>
<evidence type="ECO:0000313" key="2">
    <source>
        <dbReference type="EMBL" id="MDR6427588.1"/>
    </source>
</evidence>
<name>A0AAE3XXW4_VARPD</name>
<sequence>MLAISVGTLIFLAQLISQPSDSMLQGVVAGLPGWLPDAAFIGLCAGLLMAIYRWTIRHVGQLIRRQL</sequence>
<feature type="transmembrane region" description="Helical" evidence="1">
    <location>
        <begin position="33"/>
        <end position="55"/>
    </location>
</feature>
<accession>A0AAE3XXW4</accession>
<keyword evidence="1" id="KW-0472">Membrane</keyword>
<organism evidence="2 3">
    <name type="scientific">Variovorax paradoxus</name>
    <dbReference type="NCBI Taxonomy" id="34073"/>
    <lineage>
        <taxon>Bacteria</taxon>
        <taxon>Pseudomonadati</taxon>
        <taxon>Pseudomonadota</taxon>
        <taxon>Betaproteobacteria</taxon>
        <taxon>Burkholderiales</taxon>
        <taxon>Comamonadaceae</taxon>
        <taxon>Variovorax</taxon>
    </lineage>
</organism>
<evidence type="ECO:0000313" key="3">
    <source>
        <dbReference type="Proteomes" id="UP001184828"/>
    </source>
</evidence>
<protein>
    <submittedName>
        <fullName evidence="2">Flagellar biosynthesis protein FliR</fullName>
    </submittedName>
</protein>
<dbReference type="Proteomes" id="UP001184828">
    <property type="component" value="Unassembled WGS sequence"/>
</dbReference>
<comment type="caution">
    <text evidence="2">The sequence shown here is derived from an EMBL/GenBank/DDBJ whole genome shotgun (WGS) entry which is preliminary data.</text>
</comment>
<dbReference type="RefSeq" id="WP_192324214.1">
    <property type="nucleotide sequence ID" value="NZ_JAUSRU010000004.1"/>
</dbReference>
<keyword evidence="2" id="KW-0966">Cell projection</keyword>
<dbReference type="AlphaFoldDB" id="A0AAE3XXW4"/>
<keyword evidence="2" id="KW-0282">Flagellum</keyword>
<proteinExistence type="predicted"/>
<keyword evidence="1" id="KW-0812">Transmembrane</keyword>
<reference evidence="2" key="1">
    <citation type="submission" date="2023-07" db="EMBL/GenBank/DDBJ databases">
        <title>Sorghum-associated microbial communities from plants grown in Nebraska, USA.</title>
        <authorList>
            <person name="Schachtman D."/>
        </authorList>
    </citation>
    <scope>NUCLEOTIDE SEQUENCE</scope>
    <source>
        <strain evidence="2">DS2114</strain>
    </source>
</reference>
<evidence type="ECO:0000256" key="1">
    <source>
        <dbReference type="SAM" id="Phobius"/>
    </source>
</evidence>
<gene>
    <name evidence="2" type="ORF">J2738_003743</name>
</gene>
<dbReference type="EMBL" id="JAVDQZ010000005">
    <property type="protein sequence ID" value="MDR6427588.1"/>
    <property type="molecule type" value="Genomic_DNA"/>
</dbReference>
<keyword evidence="1" id="KW-1133">Transmembrane helix</keyword>